<dbReference type="SUPFAM" id="SSF55874">
    <property type="entry name" value="ATPase domain of HSP90 chaperone/DNA topoisomerase II/histidine kinase"/>
    <property type="match status" value="1"/>
</dbReference>
<evidence type="ECO:0000259" key="1">
    <source>
        <dbReference type="Pfam" id="PF06580"/>
    </source>
</evidence>
<dbReference type="Gene3D" id="3.30.565.10">
    <property type="entry name" value="Histidine kinase-like ATPase, C-terminal domain"/>
    <property type="match status" value="1"/>
</dbReference>
<dbReference type="InterPro" id="IPR036890">
    <property type="entry name" value="HATPase_C_sf"/>
</dbReference>
<proteinExistence type="predicted"/>
<dbReference type="PANTHER" id="PTHR34220">
    <property type="entry name" value="SENSOR HISTIDINE KINASE YPDA"/>
    <property type="match status" value="1"/>
</dbReference>
<comment type="caution">
    <text evidence="2">The sequence shown here is derived from an EMBL/GenBank/DDBJ whole genome shotgun (WGS) entry which is preliminary data.</text>
</comment>
<evidence type="ECO:0000313" key="2">
    <source>
        <dbReference type="EMBL" id="GAA4408846.1"/>
    </source>
</evidence>
<dbReference type="Pfam" id="PF06580">
    <property type="entry name" value="His_kinase"/>
    <property type="match status" value="1"/>
</dbReference>
<accession>A0ABP8KL15</accession>
<name>A0ABP8KL15_9BACT</name>
<dbReference type="InterPro" id="IPR050640">
    <property type="entry name" value="Bact_2-comp_sensor_kinase"/>
</dbReference>
<evidence type="ECO:0000313" key="3">
    <source>
        <dbReference type="Proteomes" id="UP001500936"/>
    </source>
</evidence>
<reference evidence="3" key="1">
    <citation type="journal article" date="2019" name="Int. J. Syst. Evol. Microbiol.">
        <title>The Global Catalogue of Microorganisms (GCM) 10K type strain sequencing project: providing services to taxonomists for standard genome sequencing and annotation.</title>
        <authorList>
            <consortium name="The Broad Institute Genomics Platform"/>
            <consortium name="The Broad Institute Genome Sequencing Center for Infectious Disease"/>
            <person name="Wu L."/>
            <person name="Ma J."/>
        </authorList>
    </citation>
    <scope>NUCLEOTIDE SEQUENCE [LARGE SCALE GENOMIC DNA]</scope>
    <source>
        <strain evidence="3">JCM 17925</strain>
    </source>
</reference>
<dbReference type="Proteomes" id="UP001500936">
    <property type="component" value="Unassembled WGS sequence"/>
</dbReference>
<gene>
    <name evidence="2" type="ORF">GCM10023187_31350</name>
</gene>
<protein>
    <recommendedName>
        <fullName evidence="1">Signal transduction histidine kinase internal region domain-containing protein</fullName>
    </recommendedName>
</protein>
<sequence>MKDDDTDMNAIHSLPPHHFQAQFTALKDQISPHFLFNSLSVLSSLVRRDPDLSEQFIDHLARVYRYLLEHRDNERVTLDEELSFARSYAFLLEVRFARKFKVNIPSAASMGNYTLLPFTLQLLIENAIRHNRMSVADPLVIDICLCHLEQGCCLSVGNNLQIRSQPDGGRGQGLAGIQHRYAQLTGRLVQVLPQENLFTVNVPLLSNDASLG</sequence>
<dbReference type="EMBL" id="BAABHB010000005">
    <property type="protein sequence ID" value="GAA4408846.1"/>
    <property type="molecule type" value="Genomic_DNA"/>
</dbReference>
<dbReference type="InterPro" id="IPR010559">
    <property type="entry name" value="Sig_transdc_His_kin_internal"/>
</dbReference>
<keyword evidence="3" id="KW-1185">Reference proteome</keyword>
<dbReference type="RefSeq" id="WP_345268737.1">
    <property type="nucleotide sequence ID" value="NZ_BAABHB010000005.1"/>
</dbReference>
<organism evidence="2 3">
    <name type="scientific">Nibrella viscosa</name>
    <dbReference type="NCBI Taxonomy" id="1084524"/>
    <lineage>
        <taxon>Bacteria</taxon>
        <taxon>Pseudomonadati</taxon>
        <taxon>Bacteroidota</taxon>
        <taxon>Cytophagia</taxon>
        <taxon>Cytophagales</taxon>
        <taxon>Spirosomataceae</taxon>
        <taxon>Nibrella</taxon>
    </lineage>
</organism>
<dbReference type="PANTHER" id="PTHR34220:SF7">
    <property type="entry name" value="SENSOR HISTIDINE KINASE YPDA"/>
    <property type="match status" value="1"/>
</dbReference>
<feature type="domain" description="Signal transduction histidine kinase internal region" evidence="1">
    <location>
        <begin position="21"/>
        <end position="100"/>
    </location>
</feature>